<dbReference type="EMBL" id="UOFG01000007">
    <property type="protein sequence ID" value="VAW57961.1"/>
    <property type="molecule type" value="Genomic_DNA"/>
</dbReference>
<evidence type="ECO:0008006" key="2">
    <source>
        <dbReference type="Google" id="ProtNLM"/>
    </source>
</evidence>
<gene>
    <name evidence="1" type="ORF">MNBD_GAMMA11-1452</name>
</gene>
<protein>
    <recommendedName>
        <fullName evidence="2">Alginate export domain-containing protein</fullName>
    </recommendedName>
</protein>
<sequence>MKGYELKRFSVIYILVMVFASVVQASVVVDSAGKVKVMGDFRLRAEYDERSRADGVEQSRNRLRYRARLGVHYQVNDRWSAKIRMATNISSINSPHVTFGDDPDIGFDQAWLNYQNGSTNIAAGKQPLNYWNSSEMVWDKDFNPDAISYAHQLGAFKLNAAHVILQENSWSGSDNKIEMLQGVYAANKLIAALGYFNVNDGSAAENIITLSGQYKSTGWNTVVEVSLSDADVENMAYVLQFRKKLNAEMAVRVYYYYIEAQSIPGDGRYGQDDFPDQNGAGLSNFEGWRIQYGQKIDKDVAMDIRLYSMSVIDDTFAALAGSGSPFFSDQDRIRLQMNFNLGF</sequence>
<name>A0A3B0WRH4_9ZZZZ</name>
<reference evidence="1" key="1">
    <citation type="submission" date="2018-06" db="EMBL/GenBank/DDBJ databases">
        <authorList>
            <person name="Zhirakovskaya E."/>
        </authorList>
    </citation>
    <scope>NUCLEOTIDE SEQUENCE</scope>
</reference>
<dbReference type="Pfam" id="PF16930">
    <property type="entry name" value="Porin_5"/>
    <property type="match status" value="1"/>
</dbReference>
<proteinExistence type="predicted"/>
<dbReference type="AlphaFoldDB" id="A0A3B0WRH4"/>
<dbReference type="InterPro" id="IPR032638">
    <property type="entry name" value="Porin_5"/>
</dbReference>
<accession>A0A3B0WRH4</accession>
<evidence type="ECO:0000313" key="1">
    <source>
        <dbReference type="EMBL" id="VAW57961.1"/>
    </source>
</evidence>
<dbReference type="SUPFAM" id="SSF56935">
    <property type="entry name" value="Porins"/>
    <property type="match status" value="1"/>
</dbReference>
<organism evidence="1">
    <name type="scientific">hydrothermal vent metagenome</name>
    <dbReference type="NCBI Taxonomy" id="652676"/>
    <lineage>
        <taxon>unclassified sequences</taxon>
        <taxon>metagenomes</taxon>
        <taxon>ecological metagenomes</taxon>
    </lineage>
</organism>